<evidence type="ECO:0000313" key="3">
    <source>
        <dbReference type="Proteomes" id="UP000032142"/>
    </source>
</evidence>
<reference evidence="2" key="1">
    <citation type="submission" date="2014-09" db="EMBL/GenBank/DDBJ databases">
        <title>G. arboreum L. cv. AKA8401 A2 genome assembly version 1.0.</title>
        <authorList>
            <person name="Mudge J."/>
            <person name="Ramaraj T."/>
            <person name="Lindquist I.E."/>
            <person name="Bharti A.K."/>
            <person name="Sundararajan A."/>
            <person name="Cameron C.T."/>
            <person name="Woodward J.E."/>
            <person name="May G.D."/>
            <person name="Brubaker C."/>
            <person name="Broadhvest J."/>
            <person name="Wilkins T.A."/>
        </authorList>
    </citation>
    <scope>NUCLEOTIDE SEQUENCE</scope>
</reference>
<reference evidence="3" key="2">
    <citation type="submission" date="2014-09" db="EMBL/GenBank/DDBJ databases">
        <authorList>
            <person name="Mudge J."/>
            <person name="Ramaraj T."/>
            <person name="Lindquist I.E."/>
            <person name="Bharti A.K."/>
            <person name="Sundararajan A."/>
            <person name="Cameron C.T."/>
            <person name="Woodward J.E."/>
            <person name="May G.D."/>
            <person name="Brubaker C."/>
            <person name="Broadhvest J."/>
            <person name="Wilkins T.A."/>
        </authorList>
    </citation>
    <scope>NUCLEOTIDE SEQUENCE</scope>
    <source>
        <strain evidence="3">cv. AKA8401</strain>
    </source>
</reference>
<organism evidence="2 3">
    <name type="scientific">Gossypium arboreum</name>
    <name type="common">Tree cotton</name>
    <name type="synonym">Gossypium nanking</name>
    <dbReference type="NCBI Taxonomy" id="29729"/>
    <lineage>
        <taxon>Eukaryota</taxon>
        <taxon>Viridiplantae</taxon>
        <taxon>Streptophyta</taxon>
        <taxon>Embryophyta</taxon>
        <taxon>Tracheophyta</taxon>
        <taxon>Spermatophyta</taxon>
        <taxon>Magnoliopsida</taxon>
        <taxon>eudicotyledons</taxon>
        <taxon>Gunneridae</taxon>
        <taxon>Pentapetalae</taxon>
        <taxon>rosids</taxon>
        <taxon>malvids</taxon>
        <taxon>Malvales</taxon>
        <taxon>Malvaceae</taxon>
        <taxon>Malvoideae</taxon>
        <taxon>Gossypium</taxon>
    </lineage>
</organism>
<dbReference type="AlphaFoldDB" id="A0A0B0PNB0"/>
<accession>A0A0B0PNB0</accession>
<gene>
    <name evidence="2" type="ORF">F383_07060</name>
    <name evidence="1" type="ORF">F383_23917</name>
</gene>
<evidence type="ECO:0000313" key="1">
    <source>
        <dbReference type="EMBL" id="KHG20217.1"/>
    </source>
</evidence>
<keyword evidence="3" id="KW-1185">Reference proteome</keyword>
<protein>
    <submittedName>
        <fullName evidence="2">Uncharacterized protein</fullName>
    </submittedName>
</protein>
<proteinExistence type="predicted"/>
<dbReference type="EMBL" id="KN430439">
    <property type="protein sequence ID" value="KHG24891.1"/>
    <property type="molecule type" value="Genomic_DNA"/>
</dbReference>
<sequence length="43" mass="4910">MPLSQSGSYTNQLCRNHISMPTSQTWSYSITHIGNLMSWTYVS</sequence>
<dbReference type="EMBL" id="KN415176">
    <property type="protein sequence ID" value="KHG20217.1"/>
    <property type="molecule type" value="Genomic_DNA"/>
</dbReference>
<name>A0A0B0PNB0_GOSAR</name>
<evidence type="ECO:0000313" key="2">
    <source>
        <dbReference type="EMBL" id="KHG24891.1"/>
    </source>
</evidence>
<dbReference type="Proteomes" id="UP000032142">
    <property type="component" value="Unassembled WGS sequence"/>
</dbReference>